<organism evidence="7 8">
    <name type="scientific">Kockovaella imperatae</name>
    <dbReference type="NCBI Taxonomy" id="4999"/>
    <lineage>
        <taxon>Eukaryota</taxon>
        <taxon>Fungi</taxon>
        <taxon>Dikarya</taxon>
        <taxon>Basidiomycota</taxon>
        <taxon>Agaricomycotina</taxon>
        <taxon>Tremellomycetes</taxon>
        <taxon>Tremellales</taxon>
        <taxon>Cuniculitremaceae</taxon>
        <taxon>Kockovaella</taxon>
    </lineage>
</organism>
<dbReference type="RefSeq" id="XP_021867995.1">
    <property type="nucleotide sequence ID" value="XM_022017196.1"/>
</dbReference>
<evidence type="ECO:0000313" key="8">
    <source>
        <dbReference type="Proteomes" id="UP000193218"/>
    </source>
</evidence>
<comment type="function">
    <text evidence="6">Interacts with target proteins during translocation into the lumen of the endoplasmic reticulum. Protects unfolded target proteins against degradation and facilitate correct glycosylation.</text>
</comment>
<dbReference type="AlphaFoldDB" id="A0A1Y1U9B5"/>
<evidence type="ECO:0000256" key="1">
    <source>
        <dbReference type="ARBA" id="ARBA00005500"/>
    </source>
</evidence>
<proteinExistence type="inferred from homology"/>
<dbReference type="InterPro" id="IPR010580">
    <property type="entry name" value="ER_stress-assoc"/>
</dbReference>
<protein>
    <recommendedName>
        <fullName evidence="6">Stress-associated endoplasmic reticulum protein</fullName>
    </recommendedName>
</protein>
<reference evidence="7 8" key="1">
    <citation type="submission" date="2017-03" db="EMBL/GenBank/DDBJ databases">
        <title>Widespread Adenine N6-methylation of Active Genes in Fungi.</title>
        <authorList>
            <consortium name="DOE Joint Genome Institute"/>
            <person name="Mondo S.J."/>
            <person name="Dannebaum R.O."/>
            <person name="Kuo R.C."/>
            <person name="Louie K.B."/>
            <person name="Bewick A.J."/>
            <person name="Labutti K."/>
            <person name="Haridas S."/>
            <person name="Kuo A."/>
            <person name="Salamov A."/>
            <person name="Ahrendt S.R."/>
            <person name="Lau R."/>
            <person name="Bowen B.P."/>
            <person name="Lipzen A."/>
            <person name="Sullivan W."/>
            <person name="Andreopoulos W.B."/>
            <person name="Clum A."/>
            <person name="Lindquist E."/>
            <person name="Daum C."/>
            <person name="Northen T.R."/>
            <person name="Ramamoorthy G."/>
            <person name="Schmitz R.J."/>
            <person name="Gryganskyi A."/>
            <person name="Culley D."/>
            <person name="Magnuson J."/>
            <person name="James T.Y."/>
            <person name="O'Malley M.A."/>
            <person name="Stajich J.E."/>
            <person name="Spatafora J.W."/>
            <person name="Visel A."/>
            <person name="Grigoriev I.V."/>
        </authorList>
    </citation>
    <scope>NUCLEOTIDE SEQUENCE [LARGE SCALE GENOMIC DNA]</scope>
    <source>
        <strain evidence="7 8">NRRL Y-17943</strain>
    </source>
</reference>
<keyword evidence="5 6" id="KW-0472">Membrane</keyword>
<evidence type="ECO:0000256" key="5">
    <source>
        <dbReference type="ARBA" id="ARBA00023136"/>
    </source>
</evidence>
<accession>A0A1Y1U9B5</accession>
<dbReference type="InParanoid" id="A0A1Y1U9B5"/>
<keyword evidence="4 6" id="KW-1133">Transmembrane helix</keyword>
<comment type="similarity">
    <text evidence="1 6">Belongs to the RAMP4 family.</text>
</comment>
<dbReference type="EMBL" id="NBSH01000018">
    <property type="protein sequence ID" value="ORX33685.1"/>
    <property type="molecule type" value="Genomic_DNA"/>
</dbReference>
<feature type="transmembrane region" description="Helical" evidence="6">
    <location>
        <begin position="63"/>
        <end position="88"/>
    </location>
</feature>
<comment type="subcellular location">
    <subcellularLocation>
        <location evidence="6">Membrane</location>
        <topology evidence="6">Single-pass membrane protein</topology>
    </subcellularLocation>
    <subcellularLocation>
        <location evidence="6">Endoplasmic reticulum membrane</location>
        <topology evidence="6">Single-pass membrane protein</topology>
    </subcellularLocation>
</comment>
<keyword evidence="3 6" id="KW-0256">Endoplasmic reticulum</keyword>
<dbReference type="GO" id="GO:0005789">
    <property type="term" value="C:endoplasmic reticulum membrane"/>
    <property type="evidence" value="ECO:0007669"/>
    <property type="project" value="UniProtKB-SubCell"/>
</dbReference>
<dbReference type="GeneID" id="33559005"/>
<name>A0A1Y1U9B5_9TREE</name>
<comment type="caution">
    <text evidence="7">The sequence shown here is derived from an EMBL/GenBank/DDBJ whole genome shotgun (WGS) entry which is preliminary data.</text>
</comment>
<keyword evidence="2 6" id="KW-0812">Transmembrane</keyword>
<evidence type="ECO:0000256" key="6">
    <source>
        <dbReference type="RuleBase" id="RU364120"/>
    </source>
</evidence>
<sequence>MCLSHSLICQLSAIDYSIALIRTAVYTMPTAADIKRKNANFAARAQAGKRTTRPARTGQKQSLGMWMLLGIGFLLVGGTVVELVRMIFMKG</sequence>
<dbReference type="OrthoDB" id="16679at2759"/>
<dbReference type="Pfam" id="PF06624">
    <property type="entry name" value="RAMP4"/>
    <property type="match status" value="1"/>
</dbReference>
<keyword evidence="8" id="KW-1185">Reference proteome</keyword>
<evidence type="ECO:0000256" key="2">
    <source>
        <dbReference type="ARBA" id="ARBA00022692"/>
    </source>
</evidence>
<evidence type="ECO:0000256" key="3">
    <source>
        <dbReference type="ARBA" id="ARBA00022824"/>
    </source>
</evidence>
<dbReference type="Proteomes" id="UP000193218">
    <property type="component" value="Unassembled WGS sequence"/>
</dbReference>
<evidence type="ECO:0000313" key="7">
    <source>
        <dbReference type="EMBL" id="ORX33685.1"/>
    </source>
</evidence>
<gene>
    <name evidence="7" type="ORF">BD324DRAFT_639157</name>
</gene>
<evidence type="ECO:0000256" key="4">
    <source>
        <dbReference type="ARBA" id="ARBA00022989"/>
    </source>
</evidence>